<dbReference type="PANTHER" id="PTHR43726:SF1">
    <property type="entry name" value="BIOTIN SYNTHASE"/>
    <property type="match status" value="1"/>
</dbReference>
<evidence type="ECO:0000259" key="7">
    <source>
        <dbReference type="PROSITE" id="PS51918"/>
    </source>
</evidence>
<evidence type="ECO:0000256" key="2">
    <source>
        <dbReference type="ARBA" id="ARBA00022723"/>
    </source>
</evidence>
<dbReference type="GO" id="GO:0016740">
    <property type="term" value="F:transferase activity"/>
    <property type="evidence" value="ECO:0007669"/>
    <property type="project" value="TreeGrafter"/>
</dbReference>
<dbReference type="PANTHER" id="PTHR43726">
    <property type="entry name" value="3-METHYLORNITHINE SYNTHASE"/>
    <property type="match status" value="1"/>
</dbReference>
<feature type="domain" description="Radical SAM core" evidence="7">
    <location>
        <begin position="52"/>
        <end position="270"/>
    </location>
</feature>
<keyword evidence="1 5" id="KW-0949">S-adenosyl-L-methionine</keyword>
<dbReference type="SFLD" id="SFLDS00029">
    <property type="entry name" value="Radical_SAM"/>
    <property type="match status" value="1"/>
</dbReference>
<evidence type="ECO:0000256" key="4">
    <source>
        <dbReference type="ARBA" id="ARBA00023014"/>
    </source>
</evidence>
<dbReference type="AlphaFoldDB" id="A0A7G9GAD4"/>
<evidence type="ECO:0000256" key="3">
    <source>
        <dbReference type="ARBA" id="ARBA00023004"/>
    </source>
</evidence>
<feature type="binding site" evidence="5">
    <location>
        <position position="70"/>
    </location>
    <ligand>
        <name>[4Fe-4S] cluster</name>
        <dbReference type="ChEBI" id="CHEBI:49883"/>
        <note>4Fe-4S-S-AdoMet</note>
    </ligand>
</feature>
<dbReference type="SMART" id="SM00729">
    <property type="entry name" value="Elp3"/>
    <property type="match status" value="1"/>
</dbReference>
<organism evidence="8 9">
    <name type="scientific">Wansuia hejianensis</name>
    <dbReference type="NCBI Taxonomy" id="2763667"/>
    <lineage>
        <taxon>Bacteria</taxon>
        <taxon>Bacillati</taxon>
        <taxon>Bacillota</taxon>
        <taxon>Clostridia</taxon>
        <taxon>Lachnospirales</taxon>
        <taxon>Lachnospiraceae</taxon>
        <taxon>Wansuia</taxon>
    </lineage>
</organism>
<evidence type="ECO:0000256" key="6">
    <source>
        <dbReference type="PIRSR" id="PIRSR004762-2"/>
    </source>
</evidence>
<dbReference type="GO" id="GO:0051539">
    <property type="term" value="F:4 iron, 4 sulfur cluster binding"/>
    <property type="evidence" value="ECO:0007669"/>
    <property type="project" value="UniProtKB-KW"/>
</dbReference>
<dbReference type="SFLD" id="SFLDG01060">
    <property type="entry name" value="BATS_domain_containing"/>
    <property type="match status" value="1"/>
</dbReference>
<name>A0A7G9GAD4_9FIRM</name>
<dbReference type="InterPro" id="IPR013785">
    <property type="entry name" value="Aldolase_TIM"/>
</dbReference>
<feature type="binding site" evidence="5">
    <location>
        <position position="73"/>
    </location>
    <ligand>
        <name>[4Fe-4S] cluster</name>
        <dbReference type="ChEBI" id="CHEBI:49883"/>
        <note>4Fe-4S-S-AdoMet</note>
    </ligand>
</feature>
<dbReference type="KEGG" id="whj:H9Q79_12695"/>
<dbReference type="PROSITE" id="PS51918">
    <property type="entry name" value="RADICAL_SAM"/>
    <property type="match status" value="1"/>
</dbReference>
<accession>A0A7G9GAD4</accession>
<dbReference type="RefSeq" id="WP_249328445.1">
    <property type="nucleotide sequence ID" value="NZ_CP060635.1"/>
</dbReference>
<gene>
    <name evidence="8" type="primary">hydE</name>
    <name evidence="8" type="ORF">H9Q79_12695</name>
</gene>
<dbReference type="InterPro" id="IPR034422">
    <property type="entry name" value="HydE/PylB-like"/>
</dbReference>
<feature type="binding site" evidence="6">
    <location>
        <position position="166"/>
    </location>
    <ligand>
        <name>S-adenosyl-L-methionine</name>
        <dbReference type="ChEBI" id="CHEBI:59789"/>
    </ligand>
</feature>
<dbReference type="SFLD" id="SFLDF00348">
    <property type="entry name" value="FeFe_hydrogenase_maturase_(Hyd"/>
    <property type="match status" value="1"/>
</dbReference>
<dbReference type="InterPro" id="IPR007197">
    <property type="entry name" value="rSAM"/>
</dbReference>
<evidence type="ECO:0000313" key="9">
    <source>
        <dbReference type="Proteomes" id="UP000515860"/>
    </source>
</evidence>
<dbReference type="InterPro" id="IPR024021">
    <property type="entry name" value="FeFe-hyd_HydE_rSAM"/>
</dbReference>
<dbReference type="NCBIfam" id="TIGR03956">
    <property type="entry name" value="rSAM_HydE"/>
    <property type="match status" value="1"/>
</dbReference>
<sequence>MNEKIMNLIDKLETMHSLDTEEYAYLVAGRDDDAAEVLAHKAVSIRKKIYGNAVFVRGLIEISNVCKNNCLYCGIRRSNSSCSRYRLTQEQILGCCQEGYDLGFRTFVLQGGEDPALTDEIICGIVRQIKMNFPDCAVTLSLGEKLRESYQSLFDAGADRYLLRHETANPQHYEKLHPSDMSYFNRMSCLGNLKEIGYQVGCGFMVGSPWQTPDCIAEDLKFIEQFQPAMCGIGPFIPHGATPFKNQAAGTLEMTTYLLSIIRLISPGILLPATTALGTIHPTGREQGILAGANVVMPNLSPVNVRSKYELYDHKICTGEESAECRNCLNNRMQAIGYEIITDRGDPRPYG</sequence>
<dbReference type="Pfam" id="PF04055">
    <property type="entry name" value="Radical_SAM"/>
    <property type="match status" value="1"/>
</dbReference>
<dbReference type="CDD" id="cd01335">
    <property type="entry name" value="Radical_SAM"/>
    <property type="match status" value="1"/>
</dbReference>
<evidence type="ECO:0000256" key="5">
    <source>
        <dbReference type="PIRSR" id="PIRSR004762-1"/>
    </source>
</evidence>
<feature type="binding site" evidence="6">
    <location>
        <position position="186"/>
    </location>
    <ligand>
        <name>S-adenosyl-L-methionine</name>
        <dbReference type="ChEBI" id="CHEBI:59789"/>
    </ligand>
</feature>
<keyword evidence="4 5" id="KW-0411">Iron-sulfur</keyword>
<dbReference type="SUPFAM" id="SSF102114">
    <property type="entry name" value="Radical SAM enzymes"/>
    <property type="match status" value="1"/>
</dbReference>
<evidence type="ECO:0000256" key="1">
    <source>
        <dbReference type="ARBA" id="ARBA00022691"/>
    </source>
</evidence>
<keyword evidence="9" id="KW-1185">Reference proteome</keyword>
<comment type="cofactor">
    <cofactor evidence="5">
        <name>[4Fe-4S] cluster</name>
        <dbReference type="ChEBI" id="CHEBI:49883"/>
    </cofactor>
    <text evidence="5">Binds 1 [4Fe-4S] cluster. The cluster is coordinated with 3 cysteines and an exchangeable S-adenosyl-L-methionine.</text>
</comment>
<dbReference type="InterPro" id="IPR006638">
    <property type="entry name" value="Elp3/MiaA/NifB-like_rSAM"/>
</dbReference>
<reference evidence="8 9" key="1">
    <citation type="submission" date="2020-08" db="EMBL/GenBank/DDBJ databases">
        <authorList>
            <person name="Liu C."/>
            <person name="Sun Q."/>
        </authorList>
    </citation>
    <scope>NUCLEOTIDE SEQUENCE [LARGE SCALE GENOMIC DNA]</scope>
    <source>
        <strain evidence="8 9">NSJ-29</strain>
    </source>
</reference>
<keyword evidence="3 5" id="KW-0408">Iron</keyword>
<proteinExistence type="predicted"/>
<dbReference type="Proteomes" id="UP000515860">
    <property type="component" value="Chromosome"/>
</dbReference>
<dbReference type="EMBL" id="CP060635">
    <property type="protein sequence ID" value="QNM07766.1"/>
    <property type="molecule type" value="Genomic_DNA"/>
</dbReference>
<dbReference type="Gene3D" id="3.20.20.70">
    <property type="entry name" value="Aldolase class I"/>
    <property type="match status" value="1"/>
</dbReference>
<dbReference type="GO" id="GO:0046872">
    <property type="term" value="F:metal ion binding"/>
    <property type="evidence" value="ECO:0007669"/>
    <property type="project" value="UniProtKB-KW"/>
</dbReference>
<protein>
    <submittedName>
        <fullName evidence="8">[FeFe] hydrogenase H-cluster radical SAM maturase HydE</fullName>
    </submittedName>
</protein>
<keyword evidence="5" id="KW-0004">4Fe-4S</keyword>
<feature type="binding site" evidence="6">
    <location>
        <position position="141"/>
    </location>
    <ligand>
        <name>(3R)-3-methyl-D-ornithine</name>
        <dbReference type="ChEBI" id="CHEBI:64642"/>
    </ligand>
</feature>
<dbReference type="InterPro" id="IPR058240">
    <property type="entry name" value="rSAM_sf"/>
</dbReference>
<keyword evidence="2" id="KW-0479">Metal-binding</keyword>
<dbReference type="SFLD" id="SFLDG01280">
    <property type="entry name" value="HydE/PylB-like"/>
    <property type="match status" value="1"/>
</dbReference>
<evidence type="ECO:0000313" key="8">
    <source>
        <dbReference type="EMBL" id="QNM07766.1"/>
    </source>
</evidence>
<dbReference type="PIRSF" id="PIRSF004762">
    <property type="entry name" value="CHP00423"/>
    <property type="match status" value="1"/>
</dbReference>
<feature type="binding site" evidence="5">
    <location>
        <position position="66"/>
    </location>
    <ligand>
        <name>[4Fe-4S] cluster</name>
        <dbReference type="ChEBI" id="CHEBI:49883"/>
        <note>4Fe-4S-S-AdoMet</note>
    </ligand>
</feature>